<dbReference type="GeneID" id="120261564"/>
<dbReference type="PANTHER" id="PTHR15546:SF2">
    <property type="entry name" value="DDT DOMAIN-CONTAINING PROTEIN DDB_G0282237"/>
    <property type="match status" value="1"/>
</dbReference>
<dbReference type="GO" id="GO:0031010">
    <property type="term" value="C:ISWI-type complex"/>
    <property type="evidence" value="ECO:0007669"/>
    <property type="project" value="EnsemblPlants"/>
</dbReference>
<dbReference type="InterPro" id="IPR013136">
    <property type="entry name" value="WSTF_Acf1_Cbp146"/>
</dbReference>
<dbReference type="PROSITE" id="PS51136">
    <property type="entry name" value="WAC"/>
    <property type="match status" value="1"/>
</dbReference>
<feature type="compositionally biased region" description="Polar residues" evidence="4">
    <location>
        <begin position="472"/>
        <end position="484"/>
    </location>
</feature>
<reference evidence="8" key="1">
    <citation type="submission" date="2025-08" db="UniProtKB">
        <authorList>
            <consortium name="RefSeq"/>
        </authorList>
    </citation>
    <scope>IDENTIFICATION</scope>
</reference>
<feature type="compositionally biased region" description="Basic and acidic residues" evidence="4">
    <location>
        <begin position="531"/>
        <end position="556"/>
    </location>
</feature>
<dbReference type="AlphaFoldDB" id="A0AB40BFW8"/>
<dbReference type="Pfam" id="PF02791">
    <property type="entry name" value="DDT"/>
    <property type="match status" value="1"/>
</dbReference>
<gene>
    <name evidence="8" type="primary">LOC120261564</name>
</gene>
<name>A0AB40BFW8_DIOCR</name>
<comment type="subcellular location">
    <subcellularLocation>
        <location evidence="1 3">Nucleus</location>
    </subcellularLocation>
</comment>
<evidence type="ECO:0000256" key="1">
    <source>
        <dbReference type="ARBA" id="ARBA00004123"/>
    </source>
</evidence>
<dbReference type="InterPro" id="IPR018501">
    <property type="entry name" value="DDT_dom"/>
</dbReference>
<feature type="domain" description="DDT" evidence="5">
    <location>
        <begin position="289"/>
        <end position="350"/>
    </location>
</feature>
<keyword evidence="7" id="KW-1185">Reference proteome</keyword>
<proteinExistence type="predicted"/>
<dbReference type="SMART" id="SM00571">
    <property type="entry name" value="DDT"/>
    <property type="match status" value="1"/>
</dbReference>
<dbReference type="PANTHER" id="PTHR15546">
    <property type="entry name" value="BROMODOMAIN ADJACENT TO ZINC FINGER DOMAIN, 2A"/>
    <property type="match status" value="1"/>
</dbReference>
<dbReference type="Pfam" id="PF15613">
    <property type="entry name" value="WSD"/>
    <property type="match status" value="1"/>
</dbReference>
<evidence type="ECO:0000256" key="4">
    <source>
        <dbReference type="SAM" id="MobiDB-lite"/>
    </source>
</evidence>
<feature type="compositionally biased region" description="Basic and acidic residues" evidence="4">
    <location>
        <begin position="440"/>
        <end position="458"/>
    </location>
</feature>
<evidence type="ECO:0000313" key="8">
    <source>
        <dbReference type="RefSeq" id="XP_039125433.1"/>
    </source>
</evidence>
<feature type="domain" description="WAC" evidence="6">
    <location>
        <begin position="22"/>
        <end position="127"/>
    </location>
</feature>
<dbReference type="Proteomes" id="UP001515500">
    <property type="component" value="Chromosome 5"/>
</dbReference>
<evidence type="ECO:0000259" key="6">
    <source>
        <dbReference type="PROSITE" id="PS51136"/>
    </source>
</evidence>
<evidence type="ECO:0000256" key="2">
    <source>
        <dbReference type="ARBA" id="ARBA00023242"/>
    </source>
</evidence>
<feature type="compositionally biased region" description="Basic and acidic residues" evidence="4">
    <location>
        <begin position="485"/>
        <end position="496"/>
    </location>
</feature>
<dbReference type="PROSITE" id="PS50827">
    <property type="entry name" value="DDT"/>
    <property type="match status" value="1"/>
</dbReference>
<dbReference type="Pfam" id="PF10537">
    <property type="entry name" value="WAC_Acf1_DNA_bd"/>
    <property type="match status" value="1"/>
</dbReference>
<feature type="region of interest" description="Disordered" evidence="4">
    <location>
        <begin position="440"/>
        <end position="556"/>
    </location>
</feature>
<keyword evidence="2 3" id="KW-0539">Nucleus</keyword>
<dbReference type="RefSeq" id="XP_039125433.1">
    <property type="nucleotide sequence ID" value="XM_039269499.1"/>
</dbReference>
<accession>A0AB40BFW8</accession>
<protein>
    <submittedName>
        <fullName evidence="8">DDT domain-containing protein DDB_G0282237</fullName>
    </submittedName>
</protein>
<dbReference type="InterPro" id="IPR028941">
    <property type="entry name" value="WHIM2_dom"/>
</dbReference>
<dbReference type="InterPro" id="IPR053271">
    <property type="entry name" value="DDT_domain"/>
</dbReference>
<evidence type="ECO:0000256" key="3">
    <source>
        <dbReference type="PROSITE-ProRule" id="PRU00475"/>
    </source>
</evidence>
<evidence type="ECO:0000313" key="7">
    <source>
        <dbReference type="Proteomes" id="UP001515500"/>
    </source>
</evidence>
<sequence length="677" mass="78223">MPLFKRKPFQLLEAPKDLDQNELVFQVRFTKEVFRDYQDYLDRLNLYRQRVWTCKVTGKSNLTYEEALVSEHRAAERVQQFPDELMAPVLQMIQYSTLTLRDLVDEIYAKLQEQLFVGIELFGKKDQSIYACKILKILGDGGTTRYAIGWLDKDKKVIDTSVVSAEDLVRKKPPYSRYILKAFVRESTRQGLPWVVHEKLAKKYGISTVPPAKLQNNGHVSSTRDRKRAGVNDILDIENVKKKRKTKEEEKVIAVPIKYPIDDLLVQPAADDPIFADRPPLCTDFKVPMDCVGDLLMIWNFCASFSRLLNLWPFSLEDFENSICHKESDLALIVEAHAALLRLLIKDESNYFMAIQKKKRKTKITLVNWAEYLCDFLEMGNQPELSGRLTTIKRGHYGLLDAHVKLSILRELVEEALLTGAVRVRLNEYVEQQQVLAATKRDQIRKQKEEQHLKKEESATSEMSQIHLLENGKTNLGNLDSQENGVRKEDTTNSKDAKRKLKSNKEGFAEKGNTASGAGGSLKVQKKGTTRSKESQEKTTEEQQKEHIEREMEKLSIRSSSLGKDRNHNRYWMFRREGRIFVESLDSKQWGYYSSKEELDALLGSLNPKGERERALKKQLEKLYNKISNALQKRSKDVNQKILLEEAVLRRSTRVRAQPRDSQATAYLKYVNKWKEG</sequence>
<evidence type="ECO:0000259" key="5">
    <source>
        <dbReference type="PROSITE" id="PS50827"/>
    </source>
</evidence>
<organism evidence="7 8">
    <name type="scientific">Dioscorea cayennensis subsp. rotundata</name>
    <name type="common">White Guinea yam</name>
    <name type="synonym">Dioscorea rotundata</name>
    <dbReference type="NCBI Taxonomy" id="55577"/>
    <lineage>
        <taxon>Eukaryota</taxon>
        <taxon>Viridiplantae</taxon>
        <taxon>Streptophyta</taxon>
        <taxon>Embryophyta</taxon>
        <taxon>Tracheophyta</taxon>
        <taxon>Spermatophyta</taxon>
        <taxon>Magnoliopsida</taxon>
        <taxon>Liliopsida</taxon>
        <taxon>Dioscoreales</taxon>
        <taxon>Dioscoreaceae</taxon>
        <taxon>Dioscorea</taxon>
    </lineage>
</organism>